<evidence type="ECO:0000256" key="2">
    <source>
        <dbReference type="SAM" id="Phobius"/>
    </source>
</evidence>
<evidence type="ECO:0000313" key="3">
    <source>
        <dbReference type="EMBL" id="KJH48845.1"/>
    </source>
</evidence>
<feature type="compositionally biased region" description="Polar residues" evidence="1">
    <location>
        <begin position="57"/>
        <end position="67"/>
    </location>
</feature>
<dbReference type="EMBL" id="KN716254">
    <property type="protein sequence ID" value="KJH48845.1"/>
    <property type="molecule type" value="Genomic_DNA"/>
</dbReference>
<keyword evidence="2" id="KW-1133">Transmembrane helix</keyword>
<dbReference type="Proteomes" id="UP000053766">
    <property type="component" value="Unassembled WGS sequence"/>
</dbReference>
<keyword evidence="2" id="KW-0472">Membrane</keyword>
<proteinExistence type="predicted"/>
<reference evidence="4" key="2">
    <citation type="journal article" date="2016" name="Sci. Rep.">
        <title>Dictyocaulus viviparus genome, variome and transcriptome elucidate lungworm biology and support future intervention.</title>
        <authorList>
            <person name="McNulty S.N."/>
            <person name="Strube C."/>
            <person name="Rosa B.A."/>
            <person name="Martin J.C."/>
            <person name="Tyagi R."/>
            <person name="Choi Y.J."/>
            <person name="Wang Q."/>
            <person name="Hallsworth Pepin K."/>
            <person name="Zhang X."/>
            <person name="Ozersky P."/>
            <person name="Wilson R.K."/>
            <person name="Sternberg P.W."/>
            <person name="Gasser R.B."/>
            <person name="Mitreva M."/>
        </authorList>
    </citation>
    <scope>NUCLEOTIDE SEQUENCE [LARGE SCALE GENOMIC DNA]</scope>
    <source>
        <strain evidence="4">HannoverDv2000</strain>
    </source>
</reference>
<feature type="transmembrane region" description="Helical" evidence="2">
    <location>
        <begin position="7"/>
        <end position="31"/>
    </location>
</feature>
<evidence type="ECO:0000313" key="4">
    <source>
        <dbReference type="Proteomes" id="UP000053766"/>
    </source>
</evidence>
<organism evidence="3 4">
    <name type="scientific">Dictyocaulus viviparus</name>
    <name type="common">Bovine lungworm</name>
    <dbReference type="NCBI Taxonomy" id="29172"/>
    <lineage>
        <taxon>Eukaryota</taxon>
        <taxon>Metazoa</taxon>
        <taxon>Ecdysozoa</taxon>
        <taxon>Nematoda</taxon>
        <taxon>Chromadorea</taxon>
        <taxon>Rhabditida</taxon>
        <taxon>Rhabditina</taxon>
        <taxon>Rhabditomorpha</taxon>
        <taxon>Strongyloidea</taxon>
        <taxon>Metastrongylidae</taxon>
        <taxon>Dictyocaulus</taxon>
    </lineage>
</organism>
<dbReference type="OrthoDB" id="5774407at2759"/>
<accession>A0A0D8XWG7</accession>
<name>A0A0D8XWG7_DICVI</name>
<keyword evidence="2" id="KW-0812">Transmembrane</keyword>
<gene>
    <name evidence="3" type="ORF">DICVIV_05035</name>
</gene>
<keyword evidence="4" id="KW-1185">Reference proteome</keyword>
<reference evidence="3 4" key="1">
    <citation type="submission" date="2013-11" db="EMBL/GenBank/DDBJ databases">
        <title>Draft genome of the bovine lungworm Dictyocaulus viviparus.</title>
        <authorList>
            <person name="Mitreva M."/>
        </authorList>
    </citation>
    <scope>NUCLEOTIDE SEQUENCE [LARGE SCALE GENOMIC DNA]</scope>
    <source>
        <strain evidence="3 4">HannoverDv2000</strain>
    </source>
</reference>
<sequence>MDSLPETLLIVLAVAMCAILFCFAIGVLMIFHCYDIKDINIYDLPSVVLEKTRHSMNDSQNSIVSSDSESEGVDKDNGFLKPFRAQFQKSSSISV</sequence>
<evidence type="ECO:0000256" key="1">
    <source>
        <dbReference type="SAM" id="MobiDB-lite"/>
    </source>
</evidence>
<dbReference type="AlphaFoldDB" id="A0A0D8XWG7"/>
<protein>
    <submittedName>
        <fullName evidence="3">Uncharacterized protein</fullName>
    </submittedName>
</protein>
<feature type="region of interest" description="Disordered" evidence="1">
    <location>
        <begin position="55"/>
        <end position="77"/>
    </location>
</feature>